<dbReference type="Pfam" id="PF24864">
    <property type="entry name" value="DUF7730"/>
    <property type="match status" value="1"/>
</dbReference>
<dbReference type="EMBL" id="JAGPNK010000003">
    <property type="protein sequence ID" value="KAH7324604.1"/>
    <property type="molecule type" value="Genomic_DNA"/>
</dbReference>
<dbReference type="PANTHER" id="PTHR38790:SF4">
    <property type="entry name" value="2EXR DOMAIN-CONTAINING PROTEIN"/>
    <property type="match status" value="1"/>
</dbReference>
<reference evidence="3" key="1">
    <citation type="journal article" date="2021" name="Nat. Commun.">
        <title>Genetic determinants of endophytism in the Arabidopsis root mycobiome.</title>
        <authorList>
            <person name="Mesny F."/>
            <person name="Miyauchi S."/>
            <person name="Thiergart T."/>
            <person name="Pickel B."/>
            <person name="Atanasova L."/>
            <person name="Karlsson M."/>
            <person name="Huettel B."/>
            <person name="Barry K.W."/>
            <person name="Haridas S."/>
            <person name="Chen C."/>
            <person name="Bauer D."/>
            <person name="Andreopoulos W."/>
            <person name="Pangilinan J."/>
            <person name="LaButti K."/>
            <person name="Riley R."/>
            <person name="Lipzen A."/>
            <person name="Clum A."/>
            <person name="Drula E."/>
            <person name="Henrissat B."/>
            <person name="Kohler A."/>
            <person name="Grigoriev I.V."/>
            <person name="Martin F.M."/>
            <person name="Hacquard S."/>
        </authorList>
    </citation>
    <scope>NUCLEOTIDE SEQUENCE</scope>
    <source>
        <strain evidence="3">MPI-CAGE-CH-0235</strain>
    </source>
</reference>
<accession>A0A8K0WUD2</accession>
<evidence type="ECO:0000313" key="4">
    <source>
        <dbReference type="Proteomes" id="UP000813444"/>
    </source>
</evidence>
<sequence>MSPPSDSTTVAVRQDQSPLWRLSLEIRHMIYAFCFVEEQIPGSHYAPGLEDKHLIDTSLESSVYDDWRASVPNWIRPGCTSRTKIATELLRTCQLVYQEALPVLLANSLHKCYHGYGPGETPAQYFEPFGNAALSQATQLQLYTQVHTFDKQRSWLRDQLKPVSQSLKHLTITFRHLGGAPDRPMLLNPFRLGSATRTAMASSKISFYDANKNCPMPKTGWAGAFTSLPKLQTLTIEMEDSEEREEQLQSLVDWAKDWQFPSFNEDRVLAVQSEPTTSSWRRPAIPKSHVSEEYQPPRIITWRLQWSLKPCESVAGIAAPKSTRRRKNEAAELDTPRNKKPKTRSTRFMHRPACDPRLGGLNSIFAHADDEAIQHLIDYGIL</sequence>
<protein>
    <recommendedName>
        <fullName evidence="2">DUF7730 domain-containing protein</fullName>
    </recommendedName>
</protein>
<proteinExistence type="predicted"/>
<keyword evidence="4" id="KW-1185">Reference proteome</keyword>
<evidence type="ECO:0000259" key="2">
    <source>
        <dbReference type="Pfam" id="PF24864"/>
    </source>
</evidence>
<feature type="compositionally biased region" description="Basic residues" evidence="1">
    <location>
        <begin position="338"/>
        <end position="350"/>
    </location>
</feature>
<dbReference type="AlphaFoldDB" id="A0A8K0WUD2"/>
<evidence type="ECO:0000256" key="1">
    <source>
        <dbReference type="SAM" id="MobiDB-lite"/>
    </source>
</evidence>
<comment type="caution">
    <text evidence="3">The sequence shown here is derived from an EMBL/GenBank/DDBJ whole genome shotgun (WGS) entry which is preliminary data.</text>
</comment>
<evidence type="ECO:0000313" key="3">
    <source>
        <dbReference type="EMBL" id="KAH7324604.1"/>
    </source>
</evidence>
<organism evidence="3 4">
    <name type="scientific">Stachybotrys elegans</name>
    <dbReference type="NCBI Taxonomy" id="80388"/>
    <lineage>
        <taxon>Eukaryota</taxon>
        <taxon>Fungi</taxon>
        <taxon>Dikarya</taxon>
        <taxon>Ascomycota</taxon>
        <taxon>Pezizomycotina</taxon>
        <taxon>Sordariomycetes</taxon>
        <taxon>Hypocreomycetidae</taxon>
        <taxon>Hypocreales</taxon>
        <taxon>Stachybotryaceae</taxon>
        <taxon>Stachybotrys</taxon>
    </lineage>
</organism>
<feature type="compositionally biased region" description="Basic and acidic residues" evidence="1">
    <location>
        <begin position="328"/>
        <end position="337"/>
    </location>
</feature>
<feature type="domain" description="DUF7730" evidence="2">
    <location>
        <begin position="13"/>
        <end position="108"/>
    </location>
</feature>
<name>A0A8K0WUD2_9HYPO</name>
<feature type="region of interest" description="Disordered" evidence="1">
    <location>
        <begin position="318"/>
        <end position="351"/>
    </location>
</feature>
<gene>
    <name evidence="3" type="ORF">B0I35DRAFT_424563</name>
</gene>
<dbReference type="InterPro" id="IPR056632">
    <property type="entry name" value="DUF7730"/>
</dbReference>
<dbReference type="PANTHER" id="PTHR38790">
    <property type="entry name" value="2EXR DOMAIN-CONTAINING PROTEIN-RELATED"/>
    <property type="match status" value="1"/>
</dbReference>
<dbReference type="OrthoDB" id="288942at2759"/>
<dbReference type="Proteomes" id="UP000813444">
    <property type="component" value="Unassembled WGS sequence"/>
</dbReference>